<protein>
    <submittedName>
        <fullName evidence="1">Uncharacterized protein</fullName>
    </submittedName>
</protein>
<dbReference type="OrthoDB" id="1193612at2759"/>
<name>A0A2P5B5L3_PARAD</name>
<organism evidence="1 2">
    <name type="scientific">Parasponia andersonii</name>
    <name type="common">Sponia andersonii</name>
    <dbReference type="NCBI Taxonomy" id="3476"/>
    <lineage>
        <taxon>Eukaryota</taxon>
        <taxon>Viridiplantae</taxon>
        <taxon>Streptophyta</taxon>
        <taxon>Embryophyta</taxon>
        <taxon>Tracheophyta</taxon>
        <taxon>Spermatophyta</taxon>
        <taxon>Magnoliopsida</taxon>
        <taxon>eudicotyledons</taxon>
        <taxon>Gunneridae</taxon>
        <taxon>Pentapetalae</taxon>
        <taxon>rosids</taxon>
        <taxon>fabids</taxon>
        <taxon>Rosales</taxon>
        <taxon>Cannabaceae</taxon>
        <taxon>Parasponia</taxon>
    </lineage>
</organism>
<accession>A0A2P5B5L3</accession>
<reference evidence="2" key="1">
    <citation type="submission" date="2016-06" db="EMBL/GenBank/DDBJ databases">
        <title>Parallel loss of symbiosis genes in relatives of nitrogen-fixing non-legume Parasponia.</title>
        <authorList>
            <person name="Van Velzen R."/>
            <person name="Holmer R."/>
            <person name="Bu F."/>
            <person name="Rutten L."/>
            <person name="Van Zeijl A."/>
            <person name="Liu W."/>
            <person name="Santuari L."/>
            <person name="Cao Q."/>
            <person name="Sharma T."/>
            <person name="Shen D."/>
            <person name="Roswanjaya Y."/>
            <person name="Wardhani T."/>
            <person name="Kalhor M.S."/>
            <person name="Jansen J."/>
            <person name="Van den Hoogen J."/>
            <person name="Gungor B."/>
            <person name="Hartog M."/>
            <person name="Hontelez J."/>
            <person name="Verver J."/>
            <person name="Yang W.-C."/>
            <person name="Schijlen E."/>
            <person name="Repin R."/>
            <person name="Schilthuizen M."/>
            <person name="Schranz E."/>
            <person name="Heidstra R."/>
            <person name="Miyata K."/>
            <person name="Fedorova E."/>
            <person name="Kohlen W."/>
            <person name="Bisseling T."/>
            <person name="Smit S."/>
            <person name="Geurts R."/>
        </authorList>
    </citation>
    <scope>NUCLEOTIDE SEQUENCE [LARGE SCALE GENOMIC DNA]</scope>
    <source>
        <strain evidence="2">cv. WU1-14</strain>
    </source>
</reference>
<keyword evidence="2" id="KW-1185">Reference proteome</keyword>
<proteinExistence type="predicted"/>
<dbReference type="AlphaFoldDB" id="A0A2P5B5L3"/>
<dbReference type="EMBL" id="JXTB01000358">
    <property type="protein sequence ID" value="PON44083.1"/>
    <property type="molecule type" value="Genomic_DNA"/>
</dbReference>
<feature type="non-terminal residue" evidence="1">
    <location>
        <position position="1"/>
    </location>
</feature>
<gene>
    <name evidence="1" type="ORF">PanWU01x14_269180</name>
</gene>
<evidence type="ECO:0000313" key="2">
    <source>
        <dbReference type="Proteomes" id="UP000237105"/>
    </source>
</evidence>
<evidence type="ECO:0000313" key="1">
    <source>
        <dbReference type="EMBL" id="PON44083.1"/>
    </source>
</evidence>
<comment type="caution">
    <text evidence="1">The sequence shown here is derived from an EMBL/GenBank/DDBJ whole genome shotgun (WGS) entry which is preliminary data.</text>
</comment>
<dbReference type="Proteomes" id="UP000237105">
    <property type="component" value="Unassembled WGS sequence"/>
</dbReference>
<sequence>IKVKRVFREANDTAYRSAKLALQMTNELVWLEETPKPIESIVTRGISILY</sequence>